<comment type="caution">
    <text evidence="4">The sequence shown here is derived from an EMBL/GenBank/DDBJ whole genome shotgun (WGS) entry which is preliminary data.</text>
</comment>
<accession>A0A2S6NAH5</accession>
<dbReference type="GO" id="GO:0044010">
    <property type="term" value="P:single-species biofilm formation"/>
    <property type="evidence" value="ECO:0007669"/>
    <property type="project" value="TreeGrafter"/>
</dbReference>
<dbReference type="SUPFAM" id="SSF53448">
    <property type="entry name" value="Nucleotide-diphospho-sugar transferases"/>
    <property type="match status" value="1"/>
</dbReference>
<dbReference type="PANTHER" id="PTHR43685">
    <property type="entry name" value="GLYCOSYLTRANSFERASE"/>
    <property type="match status" value="1"/>
</dbReference>
<dbReference type="InterPro" id="IPR029044">
    <property type="entry name" value="Nucleotide-diphossugar_trans"/>
</dbReference>
<dbReference type="Gene3D" id="3.90.550.10">
    <property type="entry name" value="Spore Coat Polysaccharide Biosynthesis Protein SpsA, Chain A"/>
    <property type="match status" value="1"/>
</dbReference>
<dbReference type="Proteomes" id="UP000239089">
    <property type="component" value="Unassembled WGS sequence"/>
</dbReference>
<feature type="region of interest" description="Disordered" evidence="1">
    <location>
        <begin position="1"/>
        <end position="34"/>
    </location>
</feature>
<evidence type="ECO:0000313" key="4">
    <source>
        <dbReference type="EMBL" id="PPQ31597.1"/>
    </source>
</evidence>
<protein>
    <recommendedName>
        <fullName evidence="6">Glycosyltransferase 2-like domain-containing protein</fullName>
    </recommendedName>
</protein>
<evidence type="ECO:0000313" key="5">
    <source>
        <dbReference type="Proteomes" id="UP000239089"/>
    </source>
</evidence>
<evidence type="ECO:0000256" key="1">
    <source>
        <dbReference type="SAM" id="MobiDB-lite"/>
    </source>
</evidence>
<dbReference type="EMBL" id="NHSJ01000055">
    <property type="protein sequence ID" value="PPQ31597.1"/>
    <property type="molecule type" value="Genomic_DNA"/>
</dbReference>
<dbReference type="Pfam" id="PF00534">
    <property type="entry name" value="Glycos_transf_1"/>
    <property type="match status" value="1"/>
</dbReference>
<reference evidence="4 5" key="1">
    <citation type="journal article" date="2018" name="Arch. Microbiol.">
        <title>New insights into the metabolic potential of the phototrophic purple bacterium Rhodopila globiformis DSM 161(T) from its draft genome sequence and evidence for a vanadium-dependent nitrogenase.</title>
        <authorList>
            <person name="Imhoff J.F."/>
            <person name="Rahn T."/>
            <person name="Kunzel S."/>
            <person name="Neulinger S.C."/>
        </authorList>
    </citation>
    <scope>NUCLEOTIDE SEQUENCE [LARGE SCALE GENOMIC DNA]</scope>
    <source>
        <strain evidence="4 5">DSM 16996</strain>
    </source>
</reference>
<evidence type="ECO:0000259" key="2">
    <source>
        <dbReference type="Pfam" id="PF00534"/>
    </source>
</evidence>
<dbReference type="Pfam" id="PF00535">
    <property type="entry name" value="Glycos_transf_2"/>
    <property type="match status" value="1"/>
</dbReference>
<dbReference type="CDD" id="cd03801">
    <property type="entry name" value="GT4_PimA-like"/>
    <property type="match status" value="1"/>
</dbReference>
<organism evidence="4 5">
    <name type="scientific">Rhodoblastus sphagnicola</name>
    <dbReference type="NCBI Taxonomy" id="333368"/>
    <lineage>
        <taxon>Bacteria</taxon>
        <taxon>Pseudomonadati</taxon>
        <taxon>Pseudomonadota</taxon>
        <taxon>Alphaproteobacteria</taxon>
        <taxon>Hyphomicrobiales</taxon>
        <taxon>Rhodoblastaceae</taxon>
        <taxon>Rhodoblastus</taxon>
    </lineage>
</organism>
<evidence type="ECO:0008006" key="6">
    <source>
        <dbReference type="Google" id="ProtNLM"/>
    </source>
</evidence>
<dbReference type="InterPro" id="IPR050834">
    <property type="entry name" value="Glycosyltransf_2"/>
</dbReference>
<name>A0A2S6NAH5_9HYPH</name>
<dbReference type="GO" id="GO:0016757">
    <property type="term" value="F:glycosyltransferase activity"/>
    <property type="evidence" value="ECO:0007669"/>
    <property type="project" value="InterPro"/>
</dbReference>
<dbReference type="Gene3D" id="3.40.50.2000">
    <property type="entry name" value="Glycogen Phosphorylase B"/>
    <property type="match status" value="1"/>
</dbReference>
<proteinExistence type="predicted"/>
<dbReference type="SUPFAM" id="SSF53756">
    <property type="entry name" value="UDP-Glycosyltransferase/glycogen phosphorylase"/>
    <property type="match status" value="1"/>
</dbReference>
<dbReference type="PANTHER" id="PTHR43685:SF13">
    <property type="entry name" value="O ANTIGEN BIOSYNTHESIS RHAMNOSYLTRANSFERASE RFBN"/>
    <property type="match status" value="1"/>
</dbReference>
<dbReference type="AlphaFoldDB" id="A0A2S6NAH5"/>
<gene>
    <name evidence="4" type="ORF">CCR94_08585</name>
</gene>
<keyword evidence="5" id="KW-1185">Reference proteome</keyword>
<evidence type="ECO:0000259" key="3">
    <source>
        <dbReference type="Pfam" id="PF00535"/>
    </source>
</evidence>
<sequence length="833" mass="92286">MICQRNRRTEHSMNAGLLGQAGERGASPSRASPAIAGRHLARRSRIIWIPFMLSDAGSPQSLTTPLFEDRAARFNLKPRRWDFVLTCYEPLSMVTGGIGTYSRLLLRLLSQNAEGRSVLLICAADLDPRLAALLPNISVITAAPIHHRQGLHVEDVGNDHMRFSLAVAETLWMLQQHGHGFRFIEFPDYGMEGYFSLKMRRHGQLRLDRVAVRLHSPLLMLFDDNNDPLYVNDVIRRRSLGYELFCYRHADALTYGARAMFERVEAICRQKGVEIAARAVRIPHPKAEPGLFELEAAPADPKPAPRPDDRPLTLCYVGRLENRKGIAHFFETVAAAPDIVALIKDRNLRFQLLGLDLPHDEKHSNGDLIHAAAERAGLSAHVEIFGYIDQQTLPEQFLAHADAFLFPSIFENYPNALLETLPYGKPTLVSARGGMPEIAAPFPEVKSYDPLAPDAADAIFAFLSALTPLPPNPDAREKFDRIARESNARMLADYFALVEAPAAPPPAEGADFGVAFIVPHYNSTADLAECLGSIRACAREGDEIIVVDDASRPEEVGRLGEIVEKANRAGKPAIQLIAMERNGGPSEARNRGAAAVGTASVLQFLDADDMLDADGFRATRTALRRNPDLDMAYGVQRSHGERNHFWFTTDANPMTVLDENCAHSAILVRKSAFDRLGGYAPDLRHLFEDWEFNARFCLAGFTGEAVMATTQIYRVRPKSRSTENADVLFDARQRLLAHLARCDRISGDAHADRLIAAIAGYVSMLARHGLISRAALQDPEAFGKPEMLEGRVVQNATVRELRSRIKEKNLPRWRKLASSLLLSLTKKLGGLPV</sequence>
<feature type="domain" description="Glycosyl transferase family 1" evidence="2">
    <location>
        <begin position="306"/>
        <end position="441"/>
    </location>
</feature>
<feature type="domain" description="Glycosyltransferase 2-like" evidence="3">
    <location>
        <begin position="516"/>
        <end position="649"/>
    </location>
</feature>
<dbReference type="InterPro" id="IPR001173">
    <property type="entry name" value="Glyco_trans_2-like"/>
</dbReference>
<dbReference type="InterPro" id="IPR001296">
    <property type="entry name" value="Glyco_trans_1"/>
</dbReference>